<evidence type="ECO:0008006" key="4">
    <source>
        <dbReference type="Google" id="ProtNLM"/>
    </source>
</evidence>
<dbReference type="EMBL" id="FNGS01000001">
    <property type="protein sequence ID" value="SDL28675.1"/>
    <property type="molecule type" value="Genomic_DNA"/>
</dbReference>
<keyword evidence="3" id="KW-1185">Reference proteome</keyword>
<proteinExistence type="predicted"/>
<evidence type="ECO:0000313" key="2">
    <source>
        <dbReference type="EMBL" id="SDL28675.1"/>
    </source>
</evidence>
<dbReference type="AlphaFoldDB" id="A0A1G9IUD5"/>
<keyword evidence="1" id="KW-1133">Transmembrane helix</keyword>
<evidence type="ECO:0000256" key="1">
    <source>
        <dbReference type="SAM" id="Phobius"/>
    </source>
</evidence>
<name>A0A1G9IUD5_9BACT</name>
<organism evidence="2 3">
    <name type="scientific">Siphonobacter aquaeclarae</name>
    <dbReference type="NCBI Taxonomy" id="563176"/>
    <lineage>
        <taxon>Bacteria</taxon>
        <taxon>Pseudomonadati</taxon>
        <taxon>Bacteroidota</taxon>
        <taxon>Cytophagia</taxon>
        <taxon>Cytophagales</taxon>
        <taxon>Cytophagaceae</taxon>
        <taxon>Siphonobacter</taxon>
    </lineage>
</organism>
<dbReference type="InterPro" id="IPR009325">
    <property type="entry name" value="DUF983"/>
</dbReference>
<dbReference type="Proteomes" id="UP000198901">
    <property type="component" value="Unassembled WGS sequence"/>
</dbReference>
<accession>A0A1G9IUD5</accession>
<evidence type="ECO:0000313" key="3">
    <source>
        <dbReference type="Proteomes" id="UP000198901"/>
    </source>
</evidence>
<feature type="transmembrane region" description="Helical" evidence="1">
    <location>
        <begin position="56"/>
        <end position="80"/>
    </location>
</feature>
<dbReference type="STRING" id="563176.SAMN04488090_0622"/>
<dbReference type="RefSeq" id="WP_245689861.1">
    <property type="nucleotide sequence ID" value="NZ_FNGS01000001.1"/>
</dbReference>
<keyword evidence="1" id="KW-0812">Transmembrane</keyword>
<sequence>MKRSQLSAMTGAKCPHCRQGDLFRYPYYRLRHFSDMYTFCPHCGQRYENEPGFFMGAAYVSYALSTGIVLVTAIVLFQFFGDPSPFVYIGMSVGLILLLAPFNFRIARVLYIYLFSGIRYEENPRIIPREKS</sequence>
<gene>
    <name evidence="2" type="ORF">SAMN04488090_0622</name>
</gene>
<feature type="transmembrane region" description="Helical" evidence="1">
    <location>
        <begin position="86"/>
        <end position="104"/>
    </location>
</feature>
<reference evidence="2 3" key="1">
    <citation type="submission" date="2016-10" db="EMBL/GenBank/DDBJ databases">
        <authorList>
            <person name="de Groot N.N."/>
        </authorList>
    </citation>
    <scope>NUCLEOTIDE SEQUENCE [LARGE SCALE GENOMIC DNA]</scope>
    <source>
        <strain evidence="2 3">DSM 21668</strain>
    </source>
</reference>
<dbReference type="Pfam" id="PF06170">
    <property type="entry name" value="DUF983"/>
    <property type="match status" value="1"/>
</dbReference>
<keyword evidence="1" id="KW-0472">Membrane</keyword>
<protein>
    <recommendedName>
        <fullName evidence="4">DUF983 domain-containing protein</fullName>
    </recommendedName>
</protein>